<dbReference type="Gene3D" id="3.40.640.10">
    <property type="entry name" value="Type I PLP-dependent aspartate aminotransferase-like (Major domain)"/>
    <property type="match status" value="1"/>
</dbReference>
<dbReference type="GO" id="GO:0008793">
    <property type="term" value="F:aromatic-amino-acid transaminase activity"/>
    <property type="evidence" value="ECO:0007669"/>
    <property type="project" value="TreeGrafter"/>
</dbReference>
<dbReference type="GO" id="GO:0006571">
    <property type="term" value="P:tyrosine biosynthetic process"/>
    <property type="evidence" value="ECO:0007669"/>
    <property type="project" value="TreeGrafter"/>
</dbReference>
<evidence type="ECO:0000256" key="4">
    <source>
        <dbReference type="ARBA" id="ARBA00022679"/>
    </source>
</evidence>
<proteinExistence type="inferred from homology"/>
<comment type="similarity">
    <text evidence="2">Belongs to the class-I pyridoxal-phosphate-dependent aminotransferase family.</text>
</comment>
<dbReference type="InterPro" id="IPR015421">
    <property type="entry name" value="PyrdxlP-dep_Trfase_major"/>
</dbReference>
<evidence type="ECO:0000256" key="2">
    <source>
        <dbReference type="ARBA" id="ARBA00007441"/>
    </source>
</evidence>
<evidence type="ECO:0000256" key="5">
    <source>
        <dbReference type="ARBA" id="ARBA00022898"/>
    </source>
</evidence>
<dbReference type="PANTHER" id="PTHR42790">
    <property type="entry name" value="AMINOTRANSFERASE"/>
    <property type="match status" value="1"/>
</dbReference>
<name>A0A9N9YGK1_9HYPO</name>
<accession>A0A9N9YGK1</accession>
<evidence type="ECO:0000256" key="3">
    <source>
        <dbReference type="ARBA" id="ARBA00022576"/>
    </source>
</evidence>
<feature type="domain" description="Aminotransferase class I/classII large" evidence="6">
    <location>
        <begin position="107"/>
        <end position="384"/>
    </location>
</feature>
<dbReference type="SUPFAM" id="SSF53383">
    <property type="entry name" value="PLP-dependent transferases"/>
    <property type="match status" value="1"/>
</dbReference>
<dbReference type="GO" id="GO:0019878">
    <property type="term" value="P:lysine biosynthetic process via aminoadipic acid"/>
    <property type="evidence" value="ECO:0007669"/>
    <property type="project" value="TreeGrafter"/>
</dbReference>
<comment type="caution">
    <text evidence="7">The sequence shown here is derived from an EMBL/GenBank/DDBJ whole genome shotgun (WGS) entry which is preliminary data.</text>
</comment>
<evidence type="ECO:0000313" key="7">
    <source>
        <dbReference type="EMBL" id="CAH0020378.1"/>
    </source>
</evidence>
<evidence type="ECO:0000259" key="6">
    <source>
        <dbReference type="Pfam" id="PF00155"/>
    </source>
</evidence>
<dbReference type="GO" id="GO:0047536">
    <property type="term" value="F:2-aminoadipate transaminase activity"/>
    <property type="evidence" value="ECO:0007669"/>
    <property type="project" value="TreeGrafter"/>
</dbReference>
<dbReference type="Pfam" id="PF00155">
    <property type="entry name" value="Aminotran_1_2"/>
    <property type="match status" value="1"/>
</dbReference>
<evidence type="ECO:0000313" key="8">
    <source>
        <dbReference type="Proteomes" id="UP000696573"/>
    </source>
</evidence>
<keyword evidence="4" id="KW-0808">Transferase</keyword>
<dbReference type="Proteomes" id="UP000696573">
    <property type="component" value="Unassembled WGS sequence"/>
</dbReference>
<keyword evidence="3" id="KW-0032">Aminotransferase</keyword>
<dbReference type="AlphaFoldDB" id="A0A9N9YGK1"/>
<dbReference type="PANTHER" id="PTHR42790:SF21">
    <property type="entry name" value="AROMATIC_AMINOADIPATE AMINOTRANSFERASE 1"/>
    <property type="match status" value="1"/>
</dbReference>
<keyword evidence="5" id="KW-0663">Pyridoxal phosphate</keyword>
<dbReference type="GO" id="GO:0030170">
    <property type="term" value="F:pyridoxal phosphate binding"/>
    <property type="evidence" value="ECO:0007669"/>
    <property type="project" value="InterPro"/>
</dbReference>
<dbReference type="EMBL" id="CABFNQ020000642">
    <property type="protein sequence ID" value="CAH0020378.1"/>
    <property type="molecule type" value="Genomic_DNA"/>
</dbReference>
<sequence length="529" mass="59430">MTSIATNVPSALDLSHHINTRSRSRHPSPLKDILQFMAYEGMISLSGGLLSPFGNGTSMLNVEGLPHPSLFPIRQLSFTALNSSGKSGELIEIELSDKKEDQDPLAKFLQYGNCKGNDTLRNWCLDFTANILRPAYNDFEVLLHPGNTNAWSKVVALLCEEGEHILCEAVTYPSAQALWIPEGYFAAPVAMDGQGIRDDALEDVLSTWEETHPGKRRPHVLYLVSVGSNPSGVTMGAERRKKIYDLASDFIIVEDDPYFFIQFPDYEINAKTAAAMVSNEEFVTSLAPSFLHFDFQGRVIRLDSFSKTLAPGMRLGYFVANPIFIERLLRATEVETQDPSGPSQAIVLSLLEKWTMGGYLEWLQNLRLQYMRRRDCMIDAFSQHFQLVPAAKSGIPDAFGIVAFLLHSDGQGTTPIFSFVPPSGGMFIWVNFYLSKNPRFKQLQADSSIADPEDKFSGELWRQWIDAKVLLVPGWYYHPWQGEDKKSTKARAAAPETSNFRFSYSMPSEEEIQQGVKRFASVVRHSWEL</sequence>
<dbReference type="InterPro" id="IPR015424">
    <property type="entry name" value="PyrdxlP-dep_Trfase"/>
</dbReference>
<dbReference type="CDD" id="cd00609">
    <property type="entry name" value="AAT_like"/>
    <property type="match status" value="1"/>
</dbReference>
<organism evidence="7 8">
    <name type="scientific">Clonostachys rhizophaga</name>
    <dbReference type="NCBI Taxonomy" id="160324"/>
    <lineage>
        <taxon>Eukaryota</taxon>
        <taxon>Fungi</taxon>
        <taxon>Dikarya</taxon>
        <taxon>Ascomycota</taxon>
        <taxon>Pezizomycotina</taxon>
        <taxon>Sordariomycetes</taxon>
        <taxon>Hypocreomycetidae</taxon>
        <taxon>Hypocreales</taxon>
        <taxon>Bionectriaceae</taxon>
        <taxon>Clonostachys</taxon>
    </lineage>
</organism>
<dbReference type="OrthoDB" id="691673at2759"/>
<evidence type="ECO:0000256" key="1">
    <source>
        <dbReference type="ARBA" id="ARBA00001933"/>
    </source>
</evidence>
<comment type="cofactor">
    <cofactor evidence="1">
        <name>pyridoxal 5'-phosphate</name>
        <dbReference type="ChEBI" id="CHEBI:597326"/>
    </cofactor>
</comment>
<reference evidence="7" key="1">
    <citation type="submission" date="2021-10" db="EMBL/GenBank/DDBJ databases">
        <authorList>
            <person name="Piombo E."/>
        </authorList>
    </citation>
    <scope>NUCLEOTIDE SEQUENCE</scope>
</reference>
<dbReference type="GO" id="GO:0009074">
    <property type="term" value="P:aromatic amino acid family catabolic process"/>
    <property type="evidence" value="ECO:0007669"/>
    <property type="project" value="TreeGrafter"/>
</dbReference>
<dbReference type="InterPro" id="IPR004839">
    <property type="entry name" value="Aminotransferase_I/II_large"/>
</dbReference>
<protein>
    <recommendedName>
        <fullName evidence="6">Aminotransferase class I/classII large domain-containing protein</fullName>
    </recommendedName>
</protein>
<dbReference type="InterPro" id="IPR050859">
    <property type="entry name" value="Class-I_PLP-dep_aminotransf"/>
</dbReference>
<keyword evidence="8" id="KW-1185">Reference proteome</keyword>
<gene>
    <name evidence="7" type="ORF">CRHIZ90672A_00013878</name>
</gene>